<name>A0A517ZT28_9PLAN</name>
<dbReference type="PANTHER" id="PTHR34512">
    <property type="entry name" value="CELL SURFACE PROTEIN"/>
    <property type="match status" value="1"/>
</dbReference>
<proteinExistence type="predicted"/>
<dbReference type="InterPro" id="IPR002372">
    <property type="entry name" value="PQQ_rpt_dom"/>
</dbReference>
<evidence type="ECO:0000313" key="4">
    <source>
        <dbReference type="Proteomes" id="UP000319383"/>
    </source>
</evidence>
<dbReference type="Gene3D" id="2.130.10.10">
    <property type="entry name" value="YVTN repeat-like/Quinoprotein amine dehydrogenase"/>
    <property type="match status" value="2"/>
</dbReference>
<evidence type="ECO:0000313" key="3">
    <source>
        <dbReference type="EMBL" id="QDU45652.1"/>
    </source>
</evidence>
<evidence type="ECO:0000256" key="1">
    <source>
        <dbReference type="SAM" id="SignalP"/>
    </source>
</evidence>
<sequence precursor="true">MNGLRYLITLTLFCISTAAMAENWSGFRGAAGTGVSDESNLPLEWSMDKNVAWQIDLPGRGESSPAVNSKRLFVTSQTEDKALWVIAIERDSGKIAWKKKVGDGVLSAYGPKELYTHRHNPATPCPSADEEHVWAYFGTGLLVCLDVDGNEVWRRDLVKEYGPYTIRFGMASSPRLWGDNLYIACMTKGPSYVVALDKKTGDQVWKTDRKLPAADDGPDSYSSPIVLQTADGDQLVVSGADHINAYDLDSGKQIWISGGLKVNSEFGRIISSPVVSEEVVVQCAPNPGKGGIGRAIAIKTGGKGDITQSGRMWTFPRESCDITTPTAYEGKLYMVRENGVGICMDLQTGDVHYRKRLGDSSYRASVLAGDGKVYCLSKNGLCTVLKMGPEGEILAKNKLEGDFFATPAIVDGTIYFRGNHRMYAIAAPRVAAKP</sequence>
<feature type="domain" description="Pyrrolo-quinoline quinone repeat" evidence="2">
    <location>
        <begin position="48"/>
        <end position="101"/>
    </location>
</feature>
<gene>
    <name evidence="3" type="ORF">Mal52_41470</name>
</gene>
<protein>
    <submittedName>
        <fullName evidence="3">Outer membrane biogenesis protein BamB</fullName>
    </submittedName>
</protein>
<feature type="domain" description="Pyrrolo-quinoline quinone repeat" evidence="2">
    <location>
        <begin position="140"/>
        <end position="375"/>
    </location>
</feature>
<dbReference type="AlphaFoldDB" id="A0A517ZT28"/>
<dbReference type="KEGG" id="sdyn:Mal52_41470"/>
<reference evidence="3 4" key="1">
    <citation type="submission" date="2019-02" db="EMBL/GenBank/DDBJ databases">
        <title>Deep-cultivation of Planctomycetes and their phenomic and genomic characterization uncovers novel biology.</title>
        <authorList>
            <person name="Wiegand S."/>
            <person name="Jogler M."/>
            <person name="Boedeker C."/>
            <person name="Pinto D."/>
            <person name="Vollmers J."/>
            <person name="Rivas-Marin E."/>
            <person name="Kohn T."/>
            <person name="Peeters S.H."/>
            <person name="Heuer A."/>
            <person name="Rast P."/>
            <person name="Oberbeckmann S."/>
            <person name="Bunk B."/>
            <person name="Jeske O."/>
            <person name="Meyerdierks A."/>
            <person name="Storesund J.E."/>
            <person name="Kallscheuer N."/>
            <person name="Luecker S."/>
            <person name="Lage O.M."/>
            <person name="Pohl T."/>
            <person name="Merkel B.J."/>
            <person name="Hornburger P."/>
            <person name="Mueller R.-W."/>
            <person name="Bruemmer F."/>
            <person name="Labrenz M."/>
            <person name="Spormann A.M."/>
            <person name="Op den Camp H."/>
            <person name="Overmann J."/>
            <person name="Amann R."/>
            <person name="Jetten M.S.M."/>
            <person name="Mascher T."/>
            <person name="Medema M.H."/>
            <person name="Devos D.P."/>
            <person name="Kaster A.-K."/>
            <person name="Ovreas L."/>
            <person name="Rohde M."/>
            <person name="Galperin M.Y."/>
            <person name="Jogler C."/>
        </authorList>
    </citation>
    <scope>NUCLEOTIDE SEQUENCE [LARGE SCALE GENOMIC DNA]</scope>
    <source>
        <strain evidence="3 4">Mal52</strain>
    </source>
</reference>
<dbReference type="InterPro" id="IPR015943">
    <property type="entry name" value="WD40/YVTN_repeat-like_dom_sf"/>
</dbReference>
<dbReference type="SUPFAM" id="SSF50998">
    <property type="entry name" value="Quinoprotein alcohol dehydrogenase-like"/>
    <property type="match status" value="1"/>
</dbReference>
<dbReference type="PANTHER" id="PTHR34512:SF30">
    <property type="entry name" value="OUTER MEMBRANE PROTEIN ASSEMBLY FACTOR BAMB"/>
    <property type="match status" value="1"/>
</dbReference>
<accession>A0A517ZT28</accession>
<dbReference type="InterPro" id="IPR018391">
    <property type="entry name" value="PQQ_b-propeller_rpt"/>
</dbReference>
<dbReference type="SMART" id="SM00564">
    <property type="entry name" value="PQQ"/>
    <property type="match status" value="3"/>
</dbReference>
<keyword evidence="4" id="KW-1185">Reference proteome</keyword>
<feature type="signal peptide" evidence="1">
    <location>
        <begin position="1"/>
        <end position="21"/>
    </location>
</feature>
<evidence type="ECO:0000259" key="2">
    <source>
        <dbReference type="Pfam" id="PF13360"/>
    </source>
</evidence>
<dbReference type="Proteomes" id="UP000319383">
    <property type="component" value="Chromosome"/>
</dbReference>
<dbReference type="EMBL" id="CP036276">
    <property type="protein sequence ID" value="QDU45652.1"/>
    <property type="molecule type" value="Genomic_DNA"/>
</dbReference>
<dbReference type="RefSeq" id="WP_145378179.1">
    <property type="nucleotide sequence ID" value="NZ_CP036276.1"/>
</dbReference>
<dbReference type="InterPro" id="IPR011047">
    <property type="entry name" value="Quinoprotein_ADH-like_sf"/>
</dbReference>
<keyword evidence="1" id="KW-0732">Signal</keyword>
<organism evidence="3 4">
    <name type="scientific">Symmachiella dynata</name>
    <dbReference type="NCBI Taxonomy" id="2527995"/>
    <lineage>
        <taxon>Bacteria</taxon>
        <taxon>Pseudomonadati</taxon>
        <taxon>Planctomycetota</taxon>
        <taxon>Planctomycetia</taxon>
        <taxon>Planctomycetales</taxon>
        <taxon>Planctomycetaceae</taxon>
        <taxon>Symmachiella</taxon>
    </lineage>
</organism>
<dbReference type="Pfam" id="PF13360">
    <property type="entry name" value="PQQ_2"/>
    <property type="match status" value="2"/>
</dbReference>
<feature type="chain" id="PRO_5022178145" evidence="1">
    <location>
        <begin position="22"/>
        <end position="434"/>
    </location>
</feature>